<evidence type="ECO:0000256" key="1">
    <source>
        <dbReference type="ARBA" id="ARBA00010879"/>
    </source>
</evidence>
<dbReference type="InterPro" id="IPR043128">
    <property type="entry name" value="Rev_trsase/Diguanyl_cyclase"/>
</dbReference>
<protein>
    <recommendedName>
        <fullName evidence="3">Gypsy retrotransposon integrase-like protein 1</fullName>
        <ecNumber evidence="2">3.1.26.4</ecNumber>
    </recommendedName>
</protein>
<dbReference type="PANTHER" id="PTHR37984">
    <property type="entry name" value="PROTEIN CBG26694"/>
    <property type="match status" value="1"/>
</dbReference>
<dbReference type="Pfam" id="PF00078">
    <property type="entry name" value="RVT_1"/>
    <property type="match status" value="1"/>
</dbReference>
<accession>A0A8C5WCW8</accession>
<dbReference type="Ensembl" id="ENSLLET00000029957.1">
    <property type="protein sequence ID" value="ENSLLEP00000028837.1"/>
    <property type="gene ID" value="ENSLLEG00000018310.1"/>
</dbReference>
<dbReference type="InterPro" id="IPR000477">
    <property type="entry name" value="RT_dom"/>
</dbReference>
<dbReference type="InterPro" id="IPR001584">
    <property type="entry name" value="Integrase_cat-core"/>
</dbReference>
<dbReference type="FunFam" id="3.10.20.370:FF:000001">
    <property type="entry name" value="Retrovirus-related Pol polyprotein from transposon 17.6-like protein"/>
    <property type="match status" value="1"/>
</dbReference>
<dbReference type="Proteomes" id="UP000694569">
    <property type="component" value="Unplaced"/>
</dbReference>
<organism evidence="6 7">
    <name type="scientific">Leptobrachium leishanense</name>
    <name type="common">Leishan spiny toad</name>
    <dbReference type="NCBI Taxonomy" id="445787"/>
    <lineage>
        <taxon>Eukaryota</taxon>
        <taxon>Metazoa</taxon>
        <taxon>Chordata</taxon>
        <taxon>Craniata</taxon>
        <taxon>Vertebrata</taxon>
        <taxon>Euteleostomi</taxon>
        <taxon>Amphibia</taxon>
        <taxon>Batrachia</taxon>
        <taxon>Anura</taxon>
        <taxon>Pelobatoidea</taxon>
        <taxon>Megophryidae</taxon>
        <taxon>Leptobrachium</taxon>
    </lineage>
</organism>
<dbReference type="InterPro" id="IPR021109">
    <property type="entry name" value="Peptidase_aspartic_dom_sf"/>
</dbReference>
<dbReference type="InterPro" id="IPR043502">
    <property type="entry name" value="DNA/RNA_pol_sf"/>
</dbReference>
<feature type="domain" description="Reverse transcriptase" evidence="4">
    <location>
        <begin position="454"/>
        <end position="631"/>
    </location>
</feature>
<evidence type="ECO:0000259" key="4">
    <source>
        <dbReference type="PROSITE" id="PS50878"/>
    </source>
</evidence>
<feature type="domain" description="Integrase catalytic" evidence="5">
    <location>
        <begin position="999"/>
        <end position="1170"/>
    </location>
</feature>
<dbReference type="InterPro" id="IPR041577">
    <property type="entry name" value="RT_RNaseH_2"/>
</dbReference>
<dbReference type="PROSITE" id="PS50878">
    <property type="entry name" value="RT_POL"/>
    <property type="match status" value="1"/>
</dbReference>
<evidence type="ECO:0000313" key="7">
    <source>
        <dbReference type="Proteomes" id="UP000694569"/>
    </source>
</evidence>
<dbReference type="GO" id="GO:0004523">
    <property type="term" value="F:RNA-DNA hybrid ribonuclease activity"/>
    <property type="evidence" value="ECO:0007669"/>
    <property type="project" value="UniProtKB-EC"/>
</dbReference>
<sequence length="1313" mass="148816">MEIFRPPEALQFTGNVSENWRRWEQNFLIYAEAVELHKKEQKTQIAIALHVLGEEGQEVYNTLESTITAERTLDSVLKLFRDHCNPKKNVVFERHQFWTHPHLEEQGVERYMTELRLKARDCEFGAILSDMLRDKLVFSVTDRRLKERLLREAELTLQKAMDICQAAEATKAQVQVMSANMSASACQTIHALKYKPTHSKPEEATRSEQTIKVCPRCSKVHPSQRCPAFGCVCYICHKRNHFARCCKSQRQECENLKTVNTLSIGAMLRDMPSNCKKRSQALKNSAWFSEVQINGAPINFKLDTGAEANVLPHTFLNGIPGRLCIKNTNITLVAYGGSRIRPEGIVCLTAATPTHTAELEFFITRCSTLPLLGKAACQELDLLRKVHTVSTQTIHTKDDLMKCYPEVFRGIGQFKGTYHIYLDPSAAPVIHGCRKIPFSILGKLKETLMKLEKDQIIARVHTPTDWVNSLVVTEKKNGTLRVCLDPRDLNKAIKRHHFNIPTAEDVQSQLAGKTVFTILDEKDGYWQVKLDKESSELCTFNSPWGRFRFCRMPFGIKSASEVFQQKNMEIFGDIPGVHIIADDMIIAATSHEEHDQILHQVLNRALEENIKFNPDKIQFKVSEVRYMGHVITPVGVQPDMEKVQAISKMPDPEDKKGLQRFLGMVRYLAQYIPGEAEITAPLRKLLCKDILWQWGPEHAKAVQSLKQALIEAPVLRFFDPKKAVVIQADASKSGLGACLLQDNCPIAYASRAMTTTEQNYAQIEKELLAIVYATKKFHQFVFGKTVTVQSDHKPLEAILTKPLSKAPARLQRMLLQLQRYDLEIVYTPGRDMHISDALSRATVDPPEQEEDMLSEERVVYTLSVSETIGADMLSYLQTSTAEDADLSAIKEILSQGWPQRKKQLRLSLQPFWQCKHLLRMEDALLLLGDKIVVPQNARRKILDSLHECHQGIQRTKMRARMILFWPSMSKDIQHMVETCKICASHQPANQKEPLLSHTIPHLPWQKLAADIFEWRGASFLLVVDYFSKYPEVLKLSDKSALSVIGKLKETFSRHGIPTEIICDHVPFASAEVKDFAAKWGIKFTHSSPGYPQSNGLAERTVKTIKLVLQKAWESGVDPHIGLLELRNTPVTGMAYSPAQLLMGRVLRTKLPVVAAALQPRIPQHAHQQLRKLQRRQKVYYDHGAKSLPPFHKGDAVLMETTAGWQPATISSIGPEPRSYVVARPDGRKYRRNRRHLRRDTTGDQDHIEPQLLVPVRGAETTMAEHTDSETEVSNLDGDQGALVPVNSTESQQITTRAGRVTRLPERLKDYVMG</sequence>
<evidence type="ECO:0000256" key="2">
    <source>
        <dbReference type="ARBA" id="ARBA00012180"/>
    </source>
</evidence>
<dbReference type="Pfam" id="PF17921">
    <property type="entry name" value="Integrase_H2C2"/>
    <property type="match status" value="1"/>
</dbReference>
<name>A0A8C5WCW8_9ANUR</name>
<keyword evidence="7" id="KW-1185">Reference proteome</keyword>
<dbReference type="SUPFAM" id="SSF53098">
    <property type="entry name" value="Ribonuclease H-like"/>
    <property type="match status" value="1"/>
</dbReference>
<evidence type="ECO:0000313" key="6">
    <source>
        <dbReference type="Ensembl" id="ENSLLEP00000028837.1"/>
    </source>
</evidence>
<dbReference type="PROSITE" id="PS50994">
    <property type="entry name" value="INTEGRASE"/>
    <property type="match status" value="1"/>
</dbReference>
<comment type="similarity">
    <text evidence="1">Belongs to the beta type-B retroviral polymerase family. HERV class-II K(HML-2) pol subfamily.</text>
</comment>
<reference evidence="6" key="1">
    <citation type="submission" date="2025-08" db="UniProtKB">
        <authorList>
            <consortium name="Ensembl"/>
        </authorList>
    </citation>
    <scope>IDENTIFICATION</scope>
</reference>
<dbReference type="SUPFAM" id="SSF50630">
    <property type="entry name" value="Acid proteases"/>
    <property type="match status" value="1"/>
</dbReference>
<dbReference type="CDD" id="cd09274">
    <property type="entry name" value="RNase_HI_RT_Ty3"/>
    <property type="match status" value="1"/>
</dbReference>
<dbReference type="FunFam" id="3.30.420.10:FF:000063">
    <property type="entry name" value="Retrovirus-related Pol polyprotein from transposon 297-like Protein"/>
    <property type="match status" value="1"/>
</dbReference>
<reference evidence="6" key="2">
    <citation type="submission" date="2025-09" db="UniProtKB">
        <authorList>
            <consortium name="Ensembl"/>
        </authorList>
    </citation>
    <scope>IDENTIFICATION</scope>
</reference>
<dbReference type="Gene3D" id="3.30.420.10">
    <property type="entry name" value="Ribonuclease H-like superfamily/Ribonuclease H"/>
    <property type="match status" value="1"/>
</dbReference>
<dbReference type="Gene3D" id="1.10.340.70">
    <property type="match status" value="1"/>
</dbReference>
<proteinExistence type="inferred from homology"/>
<dbReference type="Gene3D" id="3.30.70.270">
    <property type="match status" value="2"/>
</dbReference>
<evidence type="ECO:0000259" key="5">
    <source>
        <dbReference type="PROSITE" id="PS50994"/>
    </source>
</evidence>
<dbReference type="PANTHER" id="PTHR37984:SF7">
    <property type="entry name" value="INTEGRASE CATALYTIC DOMAIN-CONTAINING PROTEIN"/>
    <property type="match status" value="1"/>
</dbReference>
<dbReference type="FunFam" id="1.10.340.70:FF:000003">
    <property type="entry name" value="Protein CBG25708"/>
    <property type="match status" value="1"/>
</dbReference>
<dbReference type="GeneTree" id="ENSGT00940000169923"/>
<dbReference type="InterPro" id="IPR012337">
    <property type="entry name" value="RNaseH-like_sf"/>
</dbReference>
<dbReference type="EC" id="3.1.26.4" evidence="2"/>
<dbReference type="CDD" id="cd01647">
    <property type="entry name" value="RT_LTR"/>
    <property type="match status" value="1"/>
</dbReference>
<dbReference type="InterPro" id="IPR036397">
    <property type="entry name" value="RNaseH_sf"/>
</dbReference>
<dbReference type="Gene3D" id="3.10.10.10">
    <property type="entry name" value="HIV Type 1 Reverse Transcriptase, subunit A, domain 1"/>
    <property type="match status" value="1"/>
</dbReference>
<dbReference type="GO" id="GO:0003676">
    <property type="term" value="F:nucleic acid binding"/>
    <property type="evidence" value="ECO:0007669"/>
    <property type="project" value="InterPro"/>
</dbReference>
<dbReference type="GO" id="GO:0015074">
    <property type="term" value="P:DNA integration"/>
    <property type="evidence" value="ECO:0007669"/>
    <property type="project" value="InterPro"/>
</dbReference>
<dbReference type="InterPro" id="IPR041588">
    <property type="entry name" value="Integrase_H2C2"/>
</dbReference>
<dbReference type="SUPFAM" id="SSF56672">
    <property type="entry name" value="DNA/RNA polymerases"/>
    <property type="match status" value="1"/>
</dbReference>
<dbReference type="InterPro" id="IPR050951">
    <property type="entry name" value="Retrovirus_Pol_polyprotein"/>
</dbReference>
<dbReference type="Pfam" id="PF17919">
    <property type="entry name" value="RT_RNaseH_2"/>
    <property type="match status" value="1"/>
</dbReference>
<dbReference type="OrthoDB" id="9113925at2759"/>
<dbReference type="FunFam" id="3.30.70.270:FF:000026">
    <property type="entry name" value="Transposon Ty3-G Gag-Pol polyprotein"/>
    <property type="match status" value="1"/>
</dbReference>
<evidence type="ECO:0000256" key="3">
    <source>
        <dbReference type="ARBA" id="ARBA00039658"/>
    </source>
</evidence>